<evidence type="ECO:0000256" key="1">
    <source>
        <dbReference type="SAM" id="MobiDB-lite"/>
    </source>
</evidence>
<accession>A0A310SA48</accession>
<evidence type="ECO:0000313" key="2">
    <source>
        <dbReference type="EMBL" id="OAD51891.1"/>
    </source>
</evidence>
<protein>
    <recommendedName>
        <fullName evidence="4">Endonuclease/exonuclease/phosphatase domain-containing protein</fullName>
    </recommendedName>
</protein>
<dbReference type="Gene3D" id="3.60.10.10">
    <property type="entry name" value="Endonuclease/exonuclease/phosphatase"/>
    <property type="match status" value="1"/>
</dbReference>
<reference evidence="2 3" key="1">
    <citation type="submission" date="2015-07" db="EMBL/GenBank/DDBJ databases">
        <title>The genome of Eufriesea mexicana.</title>
        <authorList>
            <person name="Pan H."/>
            <person name="Kapheim K."/>
        </authorList>
    </citation>
    <scope>NUCLEOTIDE SEQUENCE [LARGE SCALE GENOMIC DNA]</scope>
    <source>
        <strain evidence="2">0111107269</strain>
        <tissue evidence="2">Whole body</tissue>
    </source>
</reference>
<organism evidence="2 3">
    <name type="scientific">Eufriesea mexicana</name>
    <dbReference type="NCBI Taxonomy" id="516756"/>
    <lineage>
        <taxon>Eukaryota</taxon>
        <taxon>Metazoa</taxon>
        <taxon>Ecdysozoa</taxon>
        <taxon>Arthropoda</taxon>
        <taxon>Hexapoda</taxon>
        <taxon>Insecta</taxon>
        <taxon>Pterygota</taxon>
        <taxon>Neoptera</taxon>
        <taxon>Endopterygota</taxon>
        <taxon>Hymenoptera</taxon>
        <taxon>Apocrita</taxon>
        <taxon>Aculeata</taxon>
        <taxon>Apoidea</taxon>
        <taxon>Anthophila</taxon>
        <taxon>Apidae</taxon>
        <taxon>Eufriesea</taxon>
    </lineage>
</organism>
<dbReference type="EMBL" id="KQ782262">
    <property type="protein sequence ID" value="OAD51891.1"/>
    <property type="molecule type" value="Genomic_DNA"/>
</dbReference>
<keyword evidence="3" id="KW-1185">Reference proteome</keyword>
<name>A0A310SA48_9HYME</name>
<feature type="compositionally biased region" description="Polar residues" evidence="1">
    <location>
        <begin position="66"/>
        <end position="75"/>
    </location>
</feature>
<feature type="region of interest" description="Disordered" evidence="1">
    <location>
        <begin position="323"/>
        <end position="351"/>
    </location>
</feature>
<dbReference type="Proteomes" id="UP000250275">
    <property type="component" value="Unassembled WGS sequence"/>
</dbReference>
<sequence length="351" mass="38548">MTPGPGRTLEKPTVMLTRAKVPATLAGRRAGSGTEETTTGKRRASATPEKPRPEEQKNKKVEAEETSATQPTRTVSEMKKNGRTEEIRILQHNMQRSGIVPHEVRSQMELTGADIIPMQEPYTMEGNIPGFGTSVAIVCRGDKSAPPLAAVGIRRNHISALEIASLCTRHCACVQISDGDTEIYAVSQYFPPSENIEVGIAQLDKARSRSAGKMTPGSAWSELTGVAGHGESQSVSSLGFAAHWICVFGQHILHQKIQNQASDTVDPKQRRQQWWKTPTRVNQTPWIKLINPGAPQALYNMFRESDPLSVTPLENNKGRQIIKEKPALEKPTIASNAPKQAPELFQSHDIR</sequence>
<evidence type="ECO:0008006" key="4">
    <source>
        <dbReference type="Google" id="ProtNLM"/>
    </source>
</evidence>
<dbReference type="AlphaFoldDB" id="A0A310SA48"/>
<proteinExistence type="predicted"/>
<dbReference type="OrthoDB" id="7617207at2759"/>
<dbReference type="InterPro" id="IPR036691">
    <property type="entry name" value="Endo/exonu/phosph_ase_sf"/>
</dbReference>
<dbReference type="SUPFAM" id="SSF56219">
    <property type="entry name" value="DNase I-like"/>
    <property type="match status" value="1"/>
</dbReference>
<feature type="compositionally biased region" description="Basic and acidic residues" evidence="1">
    <location>
        <begin position="49"/>
        <end position="63"/>
    </location>
</feature>
<feature type="region of interest" description="Disordered" evidence="1">
    <location>
        <begin position="1"/>
        <end position="81"/>
    </location>
</feature>
<evidence type="ECO:0000313" key="3">
    <source>
        <dbReference type="Proteomes" id="UP000250275"/>
    </source>
</evidence>
<gene>
    <name evidence="2" type="ORF">WN48_04064</name>
</gene>